<dbReference type="Pfam" id="PF06866">
    <property type="entry name" value="DUF1256"/>
    <property type="match status" value="1"/>
</dbReference>
<dbReference type="RefSeq" id="WP_381435248.1">
    <property type="nucleotide sequence ID" value="NZ_JBHSNO010000006.1"/>
</dbReference>
<evidence type="ECO:0000313" key="1">
    <source>
        <dbReference type="EMBL" id="MFC5589805.1"/>
    </source>
</evidence>
<name>A0ABW0TMX0_9BACL</name>
<dbReference type="Proteomes" id="UP001596109">
    <property type="component" value="Unassembled WGS sequence"/>
</dbReference>
<proteinExistence type="predicted"/>
<dbReference type="SUPFAM" id="SSF53163">
    <property type="entry name" value="HybD-like"/>
    <property type="match status" value="1"/>
</dbReference>
<keyword evidence="1" id="KW-0378">Hydrolase</keyword>
<dbReference type="InterPro" id="IPR023430">
    <property type="entry name" value="Pept_HybD-like_dom_sf"/>
</dbReference>
<organism evidence="1 2">
    <name type="scientific">Sporosarcina soli</name>
    <dbReference type="NCBI Taxonomy" id="334736"/>
    <lineage>
        <taxon>Bacteria</taxon>
        <taxon>Bacillati</taxon>
        <taxon>Bacillota</taxon>
        <taxon>Bacilli</taxon>
        <taxon>Bacillales</taxon>
        <taxon>Caryophanaceae</taxon>
        <taxon>Sporosarcina</taxon>
    </lineage>
</organism>
<accession>A0ABW0TMX0</accession>
<evidence type="ECO:0000313" key="2">
    <source>
        <dbReference type="Proteomes" id="UP001596109"/>
    </source>
</evidence>
<dbReference type="GO" id="GO:0006508">
    <property type="term" value="P:proteolysis"/>
    <property type="evidence" value="ECO:0007669"/>
    <property type="project" value="UniProtKB-KW"/>
</dbReference>
<comment type="caution">
    <text evidence="1">The sequence shown here is derived from an EMBL/GenBank/DDBJ whole genome shotgun (WGS) entry which is preliminary data.</text>
</comment>
<protein>
    <submittedName>
        <fullName evidence="1">Spore protease YyaC</fullName>
    </submittedName>
</protein>
<keyword evidence="1" id="KW-0645">Protease</keyword>
<dbReference type="GO" id="GO:0008233">
    <property type="term" value="F:peptidase activity"/>
    <property type="evidence" value="ECO:0007669"/>
    <property type="project" value="UniProtKB-KW"/>
</dbReference>
<dbReference type="EMBL" id="JBHSNO010000006">
    <property type="protein sequence ID" value="MFC5589805.1"/>
    <property type="molecule type" value="Genomic_DNA"/>
</dbReference>
<reference evidence="2" key="1">
    <citation type="journal article" date="2019" name="Int. J. Syst. Evol. Microbiol.">
        <title>The Global Catalogue of Microorganisms (GCM) 10K type strain sequencing project: providing services to taxonomists for standard genome sequencing and annotation.</title>
        <authorList>
            <consortium name="The Broad Institute Genomics Platform"/>
            <consortium name="The Broad Institute Genome Sequencing Center for Infectious Disease"/>
            <person name="Wu L."/>
            <person name="Ma J."/>
        </authorList>
    </citation>
    <scope>NUCLEOTIDE SEQUENCE [LARGE SCALE GENOMIC DNA]</scope>
    <source>
        <strain evidence="2">CGMCC 4.1434</strain>
    </source>
</reference>
<gene>
    <name evidence="1" type="primary">yyaC</name>
    <name evidence="1" type="ORF">ACFPRA_12945</name>
</gene>
<keyword evidence="2" id="KW-1185">Reference proteome</keyword>
<dbReference type="InterPro" id="IPR009665">
    <property type="entry name" value="YyaC"/>
</dbReference>
<dbReference type="NCBIfam" id="TIGR02841">
    <property type="entry name" value="spore_YyaC"/>
    <property type="match status" value="1"/>
</dbReference>
<sequence>MFPFRRNKLVPAKTSKLYYRYSLTSSTKEDMDQMSMILQTLCQPFEKELVFLCIGTDRSTGDAFGPLVGTTLMENQCPYPVFGTISEPVHALNLNSVLKDIHRRFTQPAILSLDACLGEHHEIGSILLKDGPLVPGYAIHNPLPEVGIYHLKGVVNYLDPHFPASSLNHTRLDTVMNLSKITSTIILNAVKQRTTTKMTMNP</sequence>